<name>B9T486_RICCO</name>
<dbReference type="InParanoid" id="B9T486"/>
<organism evidence="1 2">
    <name type="scientific">Ricinus communis</name>
    <name type="common">Castor bean</name>
    <dbReference type="NCBI Taxonomy" id="3988"/>
    <lineage>
        <taxon>Eukaryota</taxon>
        <taxon>Viridiplantae</taxon>
        <taxon>Streptophyta</taxon>
        <taxon>Embryophyta</taxon>
        <taxon>Tracheophyta</taxon>
        <taxon>Spermatophyta</taxon>
        <taxon>Magnoliopsida</taxon>
        <taxon>eudicotyledons</taxon>
        <taxon>Gunneridae</taxon>
        <taxon>Pentapetalae</taxon>
        <taxon>rosids</taxon>
        <taxon>fabids</taxon>
        <taxon>Malpighiales</taxon>
        <taxon>Euphorbiaceae</taxon>
        <taxon>Acalyphoideae</taxon>
        <taxon>Acalypheae</taxon>
        <taxon>Ricinus</taxon>
    </lineage>
</organism>
<accession>B9T486</accession>
<evidence type="ECO:0000313" key="2">
    <source>
        <dbReference type="Proteomes" id="UP000008311"/>
    </source>
</evidence>
<keyword evidence="2" id="KW-1185">Reference proteome</keyword>
<proteinExistence type="predicted"/>
<protein>
    <submittedName>
        <fullName evidence="1">Uncharacterized protein</fullName>
    </submittedName>
</protein>
<sequence length="67" mass="7727">MQELKFTRARYIGKRWQVFLLPLIAKAKAKCMASDIAEEMLALKPASIVFKKLQNEPVKFYPNQADV</sequence>
<evidence type="ECO:0000313" key="1">
    <source>
        <dbReference type="EMBL" id="EEF29325.1"/>
    </source>
</evidence>
<reference evidence="2" key="1">
    <citation type="journal article" date="2010" name="Nat. Biotechnol.">
        <title>Draft genome sequence of the oilseed species Ricinus communis.</title>
        <authorList>
            <person name="Chan A.P."/>
            <person name="Crabtree J."/>
            <person name="Zhao Q."/>
            <person name="Lorenzi H."/>
            <person name="Orvis J."/>
            <person name="Puiu D."/>
            <person name="Melake-Berhan A."/>
            <person name="Jones K.M."/>
            <person name="Redman J."/>
            <person name="Chen G."/>
            <person name="Cahoon E.B."/>
            <person name="Gedil M."/>
            <person name="Stanke M."/>
            <person name="Haas B.J."/>
            <person name="Wortman J.R."/>
            <person name="Fraser-Liggett C.M."/>
            <person name="Ravel J."/>
            <person name="Rabinowicz P.D."/>
        </authorList>
    </citation>
    <scope>NUCLEOTIDE SEQUENCE [LARGE SCALE GENOMIC DNA]</scope>
    <source>
        <strain evidence="2">cv. Hale</strain>
    </source>
</reference>
<dbReference type="Proteomes" id="UP000008311">
    <property type="component" value="Unassembled WGS sequence"/>
</dbReference>
<dbReference type="AlphaFoldDB" id="B9T486"/>
<gene>
    <name evidence="1" type="ORF">RCOM_0318010</name>
</gene>
<dbReference type="EMBL" id="EQ974458">
    <property type="protein sequence ID" value="EEF29325.1"/>
    <property type="molecule type" value="Genomic_DNA"/>
</dbReference>